<dbReference type="InterPro" id="IPR011256">
    <property type="entry name" value="Reg_factor_effector_dom_sf"/>
</dbReference>
<keyword evidence="2" id="KW-0238">DNA-binding</keyword>
<dbReference type="InterPro" id="IPR029442">
    <property type="entry name" value="GyrI-like"/>
</dbReference>
<name>A0A4R3MWH4_9BACI</name>
<dbReference type="Gene3D" id="1.10.10.60">
    <property type="entry name" value="Homeodomain-like"/>
    <property type="match status" value="2"/>
</dbReference>
<reference evidence="5 6" key="1">
    <citation type="submission" date="2019-03" db="EMBL/GenBank/DDBJ databases">
        <title>Genomic Encyclopedia of Type Strains, Phase IV (KMG-IV): sequencing the most valuable type-strain genomes for metagenomic binning, comparative biology and taxonomic classification.</title>
        <authorList>
            <person name="Goeker M."/>
        </authorList>
    </citation>
    <scope>NUCLEOTIDE SEQUENCE [LARGE SCALE GENOMIC DNA]</scope>
    <source>
        <strain evidence="5 6">DSM 25894</strain>
    </source>
</reference>
<dbReference type="GO" id="GO:0003700">
    <property type="term" value="F:DNA-binding transcription factor activity"/>
    <property type="evidence" value="ECO:0007669"/>
    <property type="project" value="InterPro"/>
</dbReference>
<organism evidence="5 6">
    <name type="scientific">Melghiribacillus thermohalophilus</name>
    <dbReference type="NCBI Taxonomy" id="1324956"/>
    <lineage>
        <taxon>Bacteria</taxon>
        <taxon>Bacillati</taxon>
        <taxon>Bacillota</taxon>
        <taxon>Bacilli</taxon>
        <taxon>Bacillales</taxon>
        <taxon>Bacillaceae</taxon>
        <taxon>Melghiribacillus</taxon>
    </lineage>
</organism>
<dbReference type="Pfam" id="PF12833">
    <property type="entry name" value="HTH_18"/>
    <property type="match status" value="1"/>
</dbReference>
<evidence type="ECO:0000256" key="2">
    <source>
        <dbReference type="ARBA" id="ARBA00023125"/>
    </source>
</evidence>
<dbReference type="PROSITE" id="PS01124">
    <property type="entry name" value="HTH_ARAC_FAMILY_2"/>
    <property type="match status" value="1"/>
</dbReference>
<evidence type="ECO:0000256" key="3">
    <source>
        <dbReference type="ARBA" id="ARBA00023163"/>
    </source>
</evidence>
<gene>
    <name evidence="5" type="ORF">EDD68_12217</name>
</gene>
<dbReference type="SMART" id="SM00871">
    <property type="entry name" value="AraC_E_bind"/>
    <property type="match status" value="1"/>
</dbReference>
<dbReference type="EMBL" id="SMAN01000022">
    <property type="protein sequence ID" value="TCT18254.1"/>
    <property type="molecule type" value="Genomic_DNA"/>
</dbReference>
<dbReference type="SUPFAM" id="SSF46689">
    <property type="entry name" value="Homeodomain-like"/>
    <property type="match status" value="2"/>
</dbReference>
<evidence type="ECO:0000313" key="6">
    <source>
        <dbReference type="Proteomes" id="UP000294650"/>
    </source>
</evidence>
<dbReference type="RefSeq" id="WP_165902182.1">
    <property type="nucleotide sequence ID" value="NZ_SMAN01000022.1"/>
</dbReference>
<evidence type="ECO:0000313" key="5">
    <source>
        <dbReference type="EMBL" id="TCT18254.1"/>
    </source>
</evidence>
<dbReference type="PROSITE" id="PS00041">
    <property type="entry name" value="HTH_ARAC_FAMILY_1"/>
    <property type="match status" value="1"/>
</dbReference>
<dbReference type="PRINTS" id="PR00032">
    <property type="entry name" value="HTHARAC"/>
</dbReference>
<sequence>MSVDYFKRISSAIDFMETNIHEEISLESISRHVGLSPFHFHRIFHSILGETITEYVKKRRLSLAARDLFITNKRIIDIAFDYGYESQEAFTRAFKKMFGVTPGAFRKHQENYQLLYHLTKRKPFTDKNIHHLKGVNQMEPKFKKKEAYHIVGLQMHSSRAHEIPNMWDELDQVKDQIQHRVSQTIYLGVMEPTGVNVEFNYIAGVEVYELKDIPEGMVGKSFPANEYVVFTHRGTTETLQDTFQYIYGTWFPKNGYDRGNGPEFELYDDARFFGPMNPDSEIDIYIPIKK</sequence>
<dbReference type="SMART" id="SM00342">
    <property type="entry name" value="HTH_ARAC"/>
    <property type="match status" value="1"/>
</dbReference>
<keyword evidence="6" id="KW-1185">Reference proteome</keyword>
<dbReference type="PANTHER" id="PTHR47504:SF5">
    <property type="entry name" value="RIGHT ORIGIN-BINDING PROTEIN"/>
    <property type="match status" value="1"/>
</dbReference>
<dbReference type="InterPro" id="IPR010499">
    <property type="entry name" value="AraC_E-bd"/>
</dbReference>
<dbReference type="GO" id="GO:0043565">
    <property type="term" value="F:sequence-specific DNA binding"/>
    <property type="evidence" value="ECO:0007669"/>
    <property type="project" value="InterPro"/>
</dbReference>
<dbReference type="Proteomes" id="UP000294650">
    <property type="component" value="Unassembled WGS sequence"/>
</dbReference>
<evidence type="ECO:0000259" key="4">
    <source>
        <dbReference type="PROSITE" id="PS01124"/>
    </source>
</evidence>
<evidence type="ECO:0000256" key="1">
    <source>
        <dbReference type="ARBA" id="ARBA00023015"/>
    </source>
</evidence>
<dbReference type="PANTHER" id="PTHR47504">
    <property type="entry name" value="RIGHT ORIGIN-BINDING PROTEIN"/>
    <property type="match status" value="1"/>
</dbReference>
<dbReference type="InterPro" id="IPR018062">
    <property type="entry name" value="HTH_AraC-typ_CS"/>
</dbReference>
<accession>A0A4R3MWH4</accession>
<keyword evidence="3" id="KW-0804">Transcription</keyword>
<dbReference type="InterPro" id="IPR018060">
    <property type="entry name" value="HTH_AraC"/>
</dbReference>
<dbReference type="SUPFAM" id="SSF55136">
    <property type="entry name" value="Probable bacterial effector-binding domain"/>
    <property type="match status" value="1"/>
</dbReference>
<dbReference type="InterPro" id="IPR050959">
    <property type="entry name" value="MarA-like"/>
</dbReference>
<feature type="domain" description="HTH araC/xylS-type" evidence="4">
    <location>
        <begin position="10"/>
        <end position="108"/>
    </location>
</feature>
<dbReference type="AlphaFoldDB" id="A0A4R3MWH4"/>
<protein>
    <submittedName>
        <fullName evidence="5">AraC family transcriptional regulator</fullName>
    </submittedName>
</protein>
<comment type="caution">
    <text evidence="5">The sequence shown here is derived from an EMBL/GenBank/DDBJ whole genome shotgun (WGS) entry which is preliminary data.</text>
</comment>
<proteinExistence type="predicted"/>
<dbReference type="Pfam" id="PF06445">
    <property type="entry name" value="GyrI-like"/>
    <property type="match status" value="1"/>
</dbReference>
<dbReference type="Gene3D" id="3.20.80.10">
    <property type="entry name" value="Regulatory factor, effector binding domain"/>
    <property type="match status" value="1"/>
</dbReference>
<dbReference type="InterPro" id="IPR020449">
    <property type="entry name" value="Tscrpt_reg_AraC-type_HTH"/>
</dbReference>
<keyword evidence="1" id="KW-0805">Transcription regulation</keyword>
<dbReference type="InterPro" id="IPR009057">
    <property type="entry name" value="Homeodomain-like_sf"/>
</dbReference>